<sequence>MVSNGTPPPRREQLRSPWSTNPAAPLKFPLCKRFACLWEQAEASRSCTGSSRSAVARGAEGSGRCIAWLCTASTILRELPPDMGDVVVAIALPPAPSRFPVRARDSARLRLLYLEGQARKA</sequence>
<accession>A0AA35KPX6</accession>
<evidence type="ECO:0000256" key="1">
    <source>
        <dbReference type="SAM" id="MobiDB-lite"/>
    </source>
</evidence>
<dbReference type="EMBL" id="OX395133">
    <property type="protein sequence ID" value="CAI5782162.1"/>
    <property type="molecule type" value="Genomic_DNA"/>
</dbReference>
<name>A0AA35KPX6_9SAUR</name>
<gene>
    <name evidence="2" type="ORF">PODLI_1B037289</name>
</gene>
<proteinExistence type="predicted"/>
<organism evidence="2 3">
    <name type="scientific">Podarcis lilfordi</name>
    <name type="common">Lilford's wall lizard</name>
    <dbReference type="NCBI Taxonomy" id="74358"/>
    <lineage>
        <taxon>Eukaryota</taxon>
        <taxon>Metazoa</taxon>
        <taxon>Chordata</taxon>
        <taxon>Craniata</taxon>
        <taxon>Vertebrata</taxon>
        <taxon>Euteleostomi</taxon>
        <taxon>Lepidosauria</taxon>
        <taxon>Squamata</taxon>
        <taxon>Bifurcata</taxon>
        <taxon>Unidentata</taxon>
        <taxon>Episquamata</taxon>
        <taxon>Laterata</taxon>
        <taxon>Lacertibaenia</taxon>
        <taxon>Lacertidae</taxon>
        <taxon>Podarcis</taxon>
    </lineage>
</organism>
<evidence type="ECO:0000313" key="3">
    <source>
        <dbReference type="Proteomes" id="UP001178461"/>
    </source>
</evidence>
<reference evidence="2" key="1">
    <citation type="submission" date="2022-12" db="EMBL/GenBank/DDBJ databases">
        <authorList>
            <person name="Alioto T."/>
            <person name="Alioto T."/>
            <person name="Gomez Garrido J."/>
        </authorList>
    </citation>
    <scope>NUCLEOTIDE SEQUENCE</scope>
</reference>
<protein>
    <submittedName>
        <fullName evidence="2">Uncharacterized protein</fullName>
    </submittedName>
</protein>
<dbReference type="AlphaFoldDB" id="A0AA35KPX6"/>
<keyword evidence="3" id="KW-1185">Reference proteome</keyword>
<dbReference type="Proteomes" id="UP001178461">
    <property type="component" value="Chromosome 8"/>
</dbReference>
<feature type="region of interest" description="Disordered" evidence="1">
    <location>
        <begin position="1"/>
        <end position="23"/>
    </location>
</feature>
<evidence type="ECO:0000313" key="2">
    <source>
        <dbReference type="EMBL" id="CAI5782162.1"/>
    </source>
</evidence>